<feature type="non-terminal residue" evidence="1">
    <location>
        <position position="104"/>
    </location>
</feature>
<evidence type="ECO:0000313" key="2">
    <source>
        <dbReference type="Proteomes" id="UP000694005"/>
    </source>
</evidence>
<name>A0A8D9GB07_BRACM</name>
<dbReference type="PANTHER" id="PTHR31286:SF55">
    <property type="entry name" value="DUF4283 DOMAIN-CONTAINING PROTEIN"/>
    <property type="match status" value="1"/>
</dbReference>
<gene>
    <name evidence="1" type="ORF">BRAPAZ1V2_A05P22490.2</name>
</gene>
<dbReference type="EMBL" id="LS974621">
    <property type="protein sequence ID" value="CAG7875728.1"/>
    <property type="molecule type" value="Genomic_DNA"/>
</dbReference>
<organism evidence="1 2">
    <name type="scientific">Brassica campestris</name>
    <name type="common">Field mustard</name>
    <dbReference type="NCBI Taxonomy" id="3711"/>
    <lineage>
        <taxon>Eukaryota</taxon>
        <taxon>Viridiplantae</taxon>
        <taxon>Streptophyta</taxon>
        <taxon>Embryophyta</taxon>
        <taxon>Tracheophyta</taxon>
        <taxon>Spermatophyta</taxon>
        <taxon>Magnoliopsida</taxon>
        <taxon>eudicotyledons</taxon>
        <taxon>Gunneridae</taxon>
        <taxon>Pentapetalae</taxon>
        <taxon>rosids</taxon>
        <taxon>malvids</taxon>
        <taxon>Brassicales</taxon>
        <taxon>Brassicaceae</taxon>
        <taxon>Brassiceae</taxon>
        <taxon>Brassica</taxon>
    </lineage>
</organism>
<accession>A0A8D9GB07</accession>
<proteinExistence type="predicted"/>
<protein>
    <recommendedName>
        <fullName evidence="3">DUF4283 domain-containing protein</fullName>
    </recommendedName>
</protein>
<dbReference type="InterPro" id="IPR040256">
    <property type="entry name" value="At4g02000-like"/>
</dbReference>
<sequence length="104" mass="11366">MFVADYSPGLTPTMPELVEAPVWLELRGVPPHFFNQESLEHVAGLVGDPLYLHPATANMTNLDVAKVFTVVNLTKPLPEAVNARFQSGEIVRVGVSCPWLPPNC</sequence>
<dbReference type="Proteomes" id="UP000694005">
    <property type="component" value="Chromosome A05"/>
</dbReference>
<dbReference type="Gramene" id="A05p22490.2_BraZ1">
    <property type="protein sequence ID" value="A05p22490.2_BraZ1.CDS.1"/>
    <property type="gene ID" value="A05g22490.2_BraZ1"/>
</dbReference>
<evidence type="ECO:0000313" key="1">
    <source>
        <dbReference type="EMBL" id="CAG7875728.1"/>
    </source>
</evidence>
<reference evidence="1 2" key="1">
    <citation type="submission" date="2021-07" db="EMBL/GenBank/DDBJ databases">
        <authorList>
            <consortium name="Genoscope - CEA"/>
            <person name="William W."/>
        </authorList>
    </citation>
    <scope>NUCLEOTIDE SEQUENCE [LARGE SCALE GENOMIC DNA]</scope>
</reference>
<dbReference type="PANTHER" id="PTHR31286">
    <property type="entry name" value="GLYCINE-RICH CELL WALL STRUCTURAL PROTEIN 1.8-LIKE"/>
    <property type="match status" value="1"/>
</dbReference>
<dbReference type="AlphaFoldDB" id="A0A8D9GB07"/>
<evidence type="ECO:0008006" key="3">
    <source>
        <dbReference type="Google" id="ProtNLM"/>
    </source>
</evidence>